<evidence type="ECO:0000313" key="1">
    <source>
        <dbReference type="EMBL" id="GAF02289.1"/>
    </source>
</evidence>
<reference evidence="1 2" key="1">
    <citation type="journal article" date="2014" name="Genome Announc.">
        <title>Draft Genome Sequence of Cytophaga fermentans JCM 21142T, a Facultative Anaerobe Isolated from Marine Mud.</title>
        <authorList>
            <person name="Starns D."/>
            <person name="Oshima K."/>
            <person name="Suda W."/>
            <person name="Iino T."/>
            <person name="Yuki M."/>
            <person name="Inoue J."/>
            <person name="Kitamura K."/>
            <person name="Iida T."/>
            <person name="Darby A."/>
            <person name="Hattori M."/>
            <person name="Ohkuma M."/>
        </authorList>
    </citation>
    <scope>NUCLEOTIDE SEQUENCE [LARGE SCALE GENOMIC DNA]</scope>
    <source>
        <strain evidence="1 2">JCM 21142</strain>
    </source>
</reference>
<sequence>MELNILLQDKELANMLDVVEVLDHEMVIKYENGILSEVLKPGRYAYWRSIGDQRCYCSQCGRC</sequence>
<dbReference type="Proteomes" id="UP000019402">
    <property type="component" value="Unassembled WGS sequence"/>
</dbReference>
<evidence type="ECO:0000313" key="2">
    <source>
        <dbReference type="Proteomes" id="UP000019402"/>
    </source>
</evidence>
<dbReference type="STRING" id="869213.GCA_000517085_00743"/>
<dbReference type="eggNOG" id="COG0330">
    <property type="taxonomic scope" value="Bacteria"/>
</dbReference>
<accession>W7YIA2</accession>
<gene>
    <name evidence="1" type="ORF">JCM21142_3918</name>
</gene>
<organism evidence="1 2">
    <name type="scientific">Saccharicrinis fermentans DSM 9555 = JCM 21142</name>
    <dbReference type="NCBI Taxonomy" id="869213"/>
    <lineage>
        <taxon>Bacteria</taxon>
        <taxon>Pseudomonadati</taxon>
        <taxon>Bacteroidota</taxon>
        <taxon>Bacteroidia</taxon>
        <taxon>Marinilabiliales</taxon>
        <taxon>Marinilabiliaceae</taxon>
        <taxon>Saccharicrinis</taxon>
    </lineage>
</organism>
<dbReference type="AlphaFoldDB" id="W7YIA2"/>
<keyword evidence="2" id="KW-1185">Reference proteome</keyword>
<protein>
    <submittedName>
        <fullName evidence="1">Uncharacterized protein</fullName>
    </submittedName>
</protein>
<comment type="caution">
    <text evidence="1">The sequence shown here is derived from an EMBL/GenBank/DDBJ whole genome shotgun (WGS) entry which is preliminary data.</text>
</comment>
<proteinExistence type="predicted"/>
<dbReference type="EMBL" id="BAMD01000007">
    <property type="protein sequence ID" value="GAF02289.1"/>
    <property type="molecule type" value="Genomic_DNA"/>
</dbReference>
<name>W7YIA2_9BACT</name>